<dbReference type="EMBL" id="FPIW01000017">
    <property type="protein sequence ID" value="SFW42287.1"/>
    <property type="molecule type" value="Genomic_DNA"/>
</dbReference>
<dbReference type="GO" id="GO:0005886">
    <property type="term" value="C:plasma membrane"/>
    <property type="evidence" value="ECO:0007669"/>
    <property type="project" value="UniProtKB-SubCell"/>
</dbReference>
<dbReference type="SMART" id="SM00304">
    <property type="entry name" value="HAMP"/>
    <property type="match status" value="1"/>
</dbReference>
<keyword evidence="5" id="KW-0997">Cell inner membrane</keyword>
<sequence length="479" mass="53837">MNTDRHLPQSLFSRLSLFLLGAFFILHTVTILTVADFFERHMVQNMLANHSATIALCVRMFEAEPAQSRPALMSGLARFSDVRVKMLDEKPDMPQGTDTLSRFFLEHIREALDDLAAPGQQPRAMQAQVRVIILGKEAGQWASLFERFFSLWDVSGSFDARLTIELADGSWLGISYDGPAHHAHLEDMPFVVLGLEFIVFAALLLLIVYRLVRPLRTLARAAEKFGSSQRLPHMVPDEGPSEVRHAAQAFNAMQKRISGIMEERERVFAALSHDLRTPLTRMRLRLESTPPGTFRQKMLEDVQSLHSTVEMGTAMTQCRRHTEDRVKVDMQAFLESIVEDRREMGQDVTLAGPELELLALVYPVALRRCLDNLLDNALRYGREAVLSASVQTLPGRKSVLRVDIDDKGPGMDPALLEKVFEPFFRVEGSRNRHTGGHGLGLSIARSMAGLHEAALFLENLPQGGLRARLELPLMDERRA</sequence>
<evidence type="ECO:0000259" key="17">
    <source>
        <dbReference type="PROSITE" id="PS50885"/>
    </source>
</evidence>
<accession>A0AA94HSE0</accession>
<keyword evidence="13" id="KW-0902">Two-component regulatory system</keyword>
<evidence type="ECO:0000313" key="18">
    <source>
        <dbReference type="EMBL" id="SFW42287.1"/>
    </source>
</evidence>
<evidence type="ECO:0000256" key="12">
    <source>
        <dbReference type="ARBA" id="ARBA00022989"/>
    </source>
</evidence>
<dbReference type="RefSeq" id="WP_072311707.1">
    <property type="nucleotide sequence ID" value="NZ_FPIW01000017.1"/>
</dbReference>
<dbReference type="InterPro" id="IPR005467">
    <property type="entry name" value="His_kinase_dom"/>
</dbReference>
<evidence type="ECO:0000256" key="9">
    <source>
        <dbReference type="ARBA" id="ARBA00022741"/>
    </source>
</evidence>
<evidence type="ECO:0000256" key="5">
    <source>
        <dbReference type="ARBA" id="ARBA00022519"/>
    </source>
</evidence>
<comment type="subcellular location">
    <subcellularLocation>
        <location evidence="2">Cell inner membrane</location>
        <topology evidence="2">Multi-pass membrane protein</topology>
    </subcellularLocation>
</comment>
<dbReference type="InterPro" id="IPR003661">
    <property type="entry name" value="HisK_dim/P_dom"/>
</dbReference>
<evidence type="ECO:0000256" key="8">
    <source>
        <dbReference type="ARBA" id="ARBA00022692"/>
    </source>
</evidence>
<keyword evidence="10 18" id="KW-0418">Kinase</keyword>
<gene>
    <name evidence="18" type="ORF">SAMN02910291_01243</name>
</gene>
<dbReference type="Gene3D" id="3.30.565.10">
    <property type="entry name" value="Histidine kinase-like ATPase, C-terminal domain"/>
    <property type="match status" value="1"/>
</dbReference>
<dbReference type="Gene3D" id="1.10.287.130">
    <property type="match status" value="1"/>
</dbReference>
<dbReference type="PROSITE" id="PS50885">
    <property type="entry name" value="HAMP"/>
    <property type="match status" value="1"/>
</dbReference>
<organism evidence="18 19">
    <name type="scientific">Desulfovibrio desulfuricans</name>
    <dbReference type="NCBI Taxonomy" id="876"/>
    <lineage>
        <taxon>Bacteria</taxon>
        <taxon>Pseudomonadati</taxon>
        <taxon>Thermodesulfobacteriota</taxon>
        <taxon>Desulfovibrionia</taxon>
        <taxon>Desulfovibrionales</taxon>
        <taxon>Desulfovibrionaceae</taxon>
        <taxon>Desulfovibrio</taxon>
    </lineage>
</organism>
<evidence type="ECO:0000256" key="15">
    <source>
        <dbReference type="SAM" id="Phobius"/>
    </source>
</evidence>
<evidence type="ECO:0000256" key="10">
    <source>
        <dbReference type="ARBA" id="ARBA00022777"/>
    </source>
</evidence>
<keyword evidence="11" id="KW-0067">ATP-binding</keyword>
<keyword evidence="14 15" id="KW-0472">Membrane</keyword>
<feature type="domain" description="Histidine kinase" evidence="16">
    <location>
        <begin position="270"/>
        <end position="475"/>
    </location>
</feature>
<feature type="transmembrane region" description="Helical" evidence="15">
    <location>
        <begin position="190"/>
        <end position="212"/>
    </location>
</feature>
<dbReference type="InterPro" id="IPR050980">
    <property type="entry name" value="2C_sensor_his_kinase"/>
</dbReference>
<dbReference type="SUPFAM" id="SSF55874">
    <property type="entry name" value="ATPase domain of HSP90 chaperone/DNA topoisomerase II/histidine kinase"/>
    <property type="match status" value="1"/>
</dbReference>
<evidence type="ECO:0000256" key="11">
    <source>
        <dbReference type="ARBA" id="ARBA00022840"/>
    </source>
</evidence>
<keyword evidence="4" id="KW-1003">Cell membrane</keyword>
<dbReference type="GO" id="GO:0005524">
    <property type="term" value="F:ATP binding"/>
    <property type="evidence" value="ECO:0007669"/>
    <property type="project" value="UniProtKB-KW"/>
</dbReference>
<evidence type="ECO:0000256" key="3">
    <source>
        <dbReference type="ARBA" id="ARBA00012438"/>
    </source>
</evidence>
<evidence type="ECO:0000256" key="2">
    <source>
        <dbReference type="ARBA" id="ARBA00004429"/>
    </source>
</evidence>
<dbReference type="PROSITE" id="PS50109">
    <property type="entry name" value="HIS_KIN"/>
    <property type="match status" value="1"/>
</dbReference>
<reference evidence="19" key="1">
    <citation type="submission" date="2016-11" db="EMBL/GenBank/DDBJ databases">
        <authorList>
            <person name="Jaros S."/>
            <person name="Januszkiewicz K."/>
            <person name="Wedrychowicz H."/>
        </authorList>
    </citation>
    <scope>NUCLEOTIDE SEQUENCE [LARGE SCALE GENOMIC DNA]</scope>
    <source>
        <strain evidence="19">DSM 7057</strain>
    </source>
</reference>
<dbReference type="SUPFAM" id="SSF47384">
    <property type="entry name" value="Homodimeric domain of signal transducing histidine kinase"/>
    <property type="match status" value="1"/>
</dbReference>
<proteinExistence type="predicted"/>
<evidence type="ECO:0000256" key="14">
    <source>
        <dbReference type="ARBA" id="ARBA00023136"/>
    </source>
</evidence>
<protein>
    <recommendedName>
        <fullName evidence="3">histidine kinase</fullName>
        <ecNumber evidence="3">2.7.13.3</ecNumber>
    </recommendedName>
</protein>
<evidence type="ECO:0000256" key="7">
    <source>
        <dbReference type="ARBA" id="ARBA00022679"/>
    </source>
</evidence>
<dbReference type="InterPro" id="IPR003594">
    <property type="entry name" value="HATPase_dom"/>
</dbReference>
<evidence type="ECO:0000256" key="13">
    <source>
        <dbReference type="ARBA" id="ARBA00023012"/>
    </source>
</evidence>
<dbReference type="InterPro" id="IPR036890">
    <property type="entry name" value="HATPase_C_sf"/>
</dbReference>
<evidence type="ECO:0000256" key="1">
    <source>
        <dbReference type="ARBA" id="ARBA00000085"/>
    </source>
</evidence>
<keyword evidence="12 15" id="KW-1133">Transmembrane helix</keyword>
<dbReference type="Proteomes" id="UP000182680">
    <property type="component" value="Unassembled WGS sequence"/>
</dbReference>
<evidence type="ECO:0000313" key="19">
    <source>
        <dbReference type="Proteomes" id="UP000182680"/>
    </source>
</evidence>
<keyword evidence="7" id="KW-0808">Transferase</keyword>
<feature type="domain" description="HAMP" evidence="17">
    <location>
        <begin position="209"/>
        <end position="262"/>
    </location>
</feature>
<dbReference type="InterPro" id="IPR004358">
    <property type="entry name" value="Sig_transdc_His_kin-like_C"/>
</dbReference>
<dbReference type="GO" id="GO:0000155">
    <property type="term" value="F:phosphorelay sensor kinase activity"/>
    <property type="evidence" value="ECO:0007669"/>
    <property type="project" value="InterPro"/>
</dbReference>
<dbReference type="CDD" id="cd00082">
    <property type="entry name" value="HisKA"/>
    <property type="match status" value="1"/>
</dbReference>
<dbReference type="Pfam" id="PF00672">
    <property type="entry name" value="HAMP"/>
    <property type="match status" value="1"/>
</dbReference>
<name>A0AA94HSE0_DESDE</name>
<dbReference type="SMART" id="SM00387">
    <property type="entry name" value="HATPase_c"/>
    <property type="match status" value="1"/>
</dbReference>
<dbReference type="CDD" id="cd06225">
    <property type="entry name" value="HAMP"/>
    <property type="match status" value="1"/>
</dbReference>
<comment type="caution">
    <text evidence="18">The sequence shown here is derived from an EMBL/GenBank/DDBJ whole genome shotgun (WGS) entry which is preliminary data.</text>
</comment>
<dbReference type="PANTHER" id="PTHR44936:SF5">
    <property type="entry name" value="SENSOR HISTIDINE KINASE ENVZ"/>
    <property type="match status" value="1"/>
</dbReference>
<dbReference type="PRINTS" id="PR00344">
    <property type="entry name" value="BCTRLSENSOR"/>
</dbReference>
<dbReference type="Pfam" id="PF02518">
    <property type="entry name" value="HATPase_c"/>
    <property type="match status" value="1"/>
</dbReference>
<evidence type="ECO:0000256" key="4">
    <source>
        <dbReference type="ARBA" id="ARBA00022475"/>
    </source>
</evidence>
<feature type="transmembrane region" description="Helical" evidence="15">
    <location>
        <begin position="15"/>
        <end position="38"/>
    </location>
</feature>
<dbReference type="InterPro" id="IPR003660">
    <property type="entry name" value="HAMP_dom"/>
</dbReference>
<evidence type="ECO:0000256" key="6">
    <source>
        <dbReference type="ARBA" id="ARBA00022553"/>
    </source>
</evidence>
<keyword evidence="8 15" id="KW-0812">Transmembrane</keyword>
<dbReference type="InterPro" id="IPR036097">
    <property type="entry name" value="HisK_dim/P_sf"/>
</dbReference>
<dbReference type="EC" id="2.7.13.3" evidence="3"/>
<comment type="catalytic activity">
    <reaction evidence="1">
        <text>ATP + protein L-histidine = ADP + protein N-phospho-L-histidine.</text>
        <dbReference type="EC" id="2.7.13.3"/>
    </reaction>
</comment>
<keyword evidence="9" id="KW-0547">Nucleotide-binding</keyword>
<dbReference type="PANTHER" id="PTHR44936">
    <property type="entry name" value="SENSOR PROTEIN CREC"/>
    <property type="match status" value="1"/>
</dbReference>
<keyword evidence="6" id="KW-0597">Phosphoprotein</keyword>
<evidence type="ECO:0000259" key="16">
    <source>
        <dbReference type="PROSITE" id="PS50109"/>
    </source>
</evidence>
<dbReference type="AlphaFoldDB" id="A0AA94HSE0"/>